<evidence type="ECO:0000313" key="3">
    <source>
        <dbReference type="EMBL" id="KAF2746021.1"/>
    </source>
</evidence>
<evidence type="ECO:0000256" key="1">
    <source>
        <dbReference type="SAM" id="Coils"/>
    </source>
</evidence>
<dbReference type="AlphaFoldDB" id="A0A6A6V9Q7"/>
<feature type="compositionally biased region" description="Low complexity" evidence="2">
    <location>
        <begin position="233"/>
        <end position="250"/>
    </location>
</feature>
<name>A0A6A6V9Q7_9PLEO</name>
<feature type="coiled-coil region" evidence="1">
    <location>
        <begin position="534"/>
        <end position="575"/>
    </location>
</feature>
<evidence type="ECO:0000256" key="2">
    <source>
        <dbReference type="SAM" id="MobiDB-lite"/>
    </source>
</evidence>
<keyword evidence="1" id="KW-0175">Coiled coil</keyword>
<feature type="compositionally biased region" description="Polar residues" evidence="2">
    <location>
        <begin position="255"/>
        <end position="273"/>
    </location>
</feature>
<organism evidence="3 4">
    <name type="scientific">Sporormia fimetaria CBS 119925</name>
    <dbReference type="NCBI Taxonomy" id="1340428"/>
    <lineage>
        <taxon>Eukaryota</taxon>
        <taxon>Fungi</taxon>
        <taxon>Dikarya</taxon>
        <taxon>Ascomycota</taxon>
        <taxon>Pezizomycotina</taxon>
        <taxon>Dothideomycetes</taxon>
        <taxon>Pleosporomycetidae</taxon>
        <taxon>Pleosporales</taxon>
        <taxon>Sporormiaceae</taxon>
        <taxon>Sporormia</taxon>
    </lineage>
</organism>
<feature type="compositionally biased region" description="Low complexity" evidence="2">
    <location>
        <begin position="335"/>
        <end position="346"/>
    </location>
</feature>
<sequence length="1063" mass="120176">MGKRQQKVEQKKALKKLAEDSKDTVLVISPPRQTKSGAELVEHNEQLGHLSSEDRKPGTCKFLADPKQHALCEAAKQCTNCDSVREMLAEEAAKVTAEHAQLEIDQNGMTKEETAVKDKEAEKRQRELKTELKGFSDEVAENRAVLAQLEESIQKERKVQTIPSISAHDLKNHPTSHYNLLTHREHTSNTYITLNNHLRKSISRPRHPMLAKLASYFLGSTEATSNMDQQRFSTQSNTDSTTNATNTTRPTPNPHVSTSRQPVWPAAQNQETASLALPSRPDFESPGPERIVLKPERTIFEDDEPELAPPDPELKAAIDKTKARTDALFTQTLTTSSTAATSGSSSVPQASGVPLERGESSQMAASRTHESDASTTNPGLFGEFEPEAWNVLKYFASVHGMTIKELVNHMISLHEALKVEEYKIQADALQDMRILSRRLISSPELKSTLEVTERHLRTSLDGQWPIWTKPVHAEGSINIEASRFQCRLGRHKVSDLDLFRRIMKFYRFLCENQQVRNEPQSELVKIIVNQRFEVERALEETTDCREEIKDCEKKIDGYVKEVNDLSSRLEKADKQHEEDVKRINVQNASLAAFRAAATEQMKHQYERYIKEIGAYKIGLETEKKQCVDLRAQLQSCQQLLNIQKTEKDELVKKHAEALVEAAETAEKLRCVNEHLDFLEIEGEEARDNITRLTVEKGTLESQYQESARKLENYKYQIRNFDDQMHHLRGALGEDLRKVEAELRKTKNEVDKLTAENEKLSNAIKERNDVIDTRQETIKAQKELIQKLQTDKATLQAALDDYTRDASTSYVDVSALTEELAEANEKLLEAEKTVKKLEQQLEEHKASLARRRGVDLDQRDRDALEEINANLKREIEEGKKELEKIKLQKEKAARKGKGIKFDFSAVDEDPASVRQHRRRHTGIGKFQPEFESFTTDRAPDLRWGDETDAGDAMPGESQLLAVANPPQQDPFPSLPAPGRQDENDKIREKKTLAANTYASAAAKPTKGHFVQPVRRVPKPPGPAEESSAVPGADFTGAESAIHGRPARAFKHQLKAAVREHNTRR</sequence>
<feature type="coiled-coil region" evidence="1">
    <location>
        <begin position="728"/>
        <end position="894"/>
    </location>
</feature>
<feature type="region of interest" description="Disordered" evidence="2">
    <location>
        <begin position="227"/>
        <end position="312"/>
    </location>
</feature>
<feature type="region of interest" description="Disordered" evidence="2">
    <location>
        <begin position="937"/>
        <end position="984"/>
    </location>
</feature>
<feature type="region of interest" description="Disordered" evidence="2">
    <location>
        <begin position="335"/>
        <end position="379"/>
    </location>
</feature>
<feature type="compositionally biased region" description="Basic and acidic residues" evidence="2">
    <location>
        <begin position="291"/>
        <end position="300"/>
    </location>
</feature>
<accession>A0A6A6V9Q7</accession>
<reference evidence="3" key="1">
    <citation type="journal article" date="2020" name="Stud. Mycol.">
        <title>101 Dothideomycetes genomes: a test case for predicting lifestyles and emergence of pathogens.</title>
        <authorList>
            <person name="Haridas S."/>
            <person name="Albert R."/>
            <person name="Binder M."/>
            <person name="Bloem J."/>
            <person name="Labutti K."/>
            <person name="Salamov A."/>
            <person name="Andreopoulos B."/>
            <person name="Baker S."/>
            <person name="Barry K."/>
            <person name="Bills G."/>
            <person name="Bluhm B."/>
            <person name="Cannon C."/>
            <person name="Castanera R."/>
            <person name="Culley D."/>
            <person name="Daum C."/>
            <person name="Ezra D."/>
            <person name="Gonzalez J."/>
            <person name="Henrissat B."/>
            <person name="Kuo A."/>
            <person name="Liang C."/>
            <person name="Lipzen A."/>
            <person name="Lutzoni F."/>
            <person name="Magnuson J."/>
            <person name="Mondo S."/>
            <person name="Nolan M."/>
            <person name="Ohm R."/>
            <person name="Pangilinan J."/>
            <person name="Park H.-J."/>
            <person name="Ramirez L."/>
            <person name="Alfaro M."/>
            <person name="Sun H."/>
            <person name="Tritt A."/>
            <person name="Yoshinaga Y."/>
            <person name="Zwiers L.-H."/>
            <person name="Turgeon B."/>
            <person name="Goodwin S."/>
            <person name="Spatafora J."/>
            <person name="Crous P."/>
            <person name="Grigoriev I."/>
        </authorList>
    </citation>
    <scope>NUCLEOTIDE SEQUENCE</scope>
    <source>
        <strain evidence="3">CBS 119925</strain>
    </source>
</reference>
<gene>
    <name evidence="3" type="ORF">M011DRAFT_478413</name>
</gene>
<keyword evidence="4" id="KW-1185">Reference proteome</keyword>
<proteinExistence type="predicted"/>
<feature type="region of interest" description="Disordered" evidence="2">
    <location>
        <begin position="996"/>
        <end position="1042"/>
    </location>
</feature>
<dbReference type="Proteomes" id="UP000799440">
    <property type="component" value="Unassembled WGS sequence"/>
</dbReference>
<feature type="coiled-coil region" evidence="1">
    <location>
        <begin position="85"/>
        <end position="138"/>
    </location>
</feature>
<evidence type="ECO:0000313" key="4">
    <source>
        <dbReference type="Proteomes" id="UP000799440"/>
    </source>
</evidence>
<dbReference type="PANTHER" id="PTHR45615">
    <property type="entry name" value="MYOSIN HEAVY CHAIN, NON-MUSCLE"/>
    <property type="match status" value="1"/>
</dbReference>
<dbReference type="EMBL" id="MU006579">
    <property type="protein sequence ID" value="KAF2746021.1"/>
    <property type="molecule type" value="Genomic_DNA"/>
</dbReference>
<dbReference type="PANTHER" id="PTHR45615:SF80">
    <property type="entry name" value="GRIP DOMAIN-CONTAINING PROTEIN"/>
    <property type="match status" value="1"/>
</dbReference>
<protein>
    <submittedName>
        <fullName evidence="3">Uncharacterized protein</fullName>
    </submittedName>
</protein>